<keyword evidence="3 6" id="KW-0597">Phosphoprotein</keyword>
<dbReference type="InterPro" id="IPR035965">
    <property type="entry name" value="PAS-like_dom_sf"/>
</dbReference>
<dbReference type="InterPro" id="IPR000014">
    <property type="entry name" value="PAS"/>
</dbReference>
<dbReference type="InterPro" id="IPR004358">
    <property type="entry name" value="Sig_transdc_His_kin-like_C"/>
</dbReference>
<name>A0A1N6P6C6_9GAMM</name>
<dbReference type="CDD" id="cd00082">
    <property type="entry name" value="HisKA"/>
    <property type="match status" value="1"/>
</dbReference>
<dbReference type="Gene3D" id="3.30.565.10">
    <property type="entry name" value="Histidine kinase-like ATPase, C-terminal domain"/>
    <property type="match status" value="1"/>
</dbReference>
<dbReference type="EMBL" id="FTLW01000001">
    <property type="protein sequence ID" value="SIP99806.1"/>
    <property type="molecule type" value="Genomic_DNA"/>
</dbReference>
<feature type="modified residue" description="4-aspartylphosphate" evidence="6">
    <location>
        <position position="426"/>
    </location>
</feature>
<dbReference type="EC" id="2.7.13.3" evidence="2"/>
<dbReference type="PRINTS" id="PR00344">
    <property type="entry name" value="BCTRLSENSOR"/>
</dbReference>
<organism evidence="9 10">
    <name type="scientific">Solilutibacter tolerans</name>
    <dbReference type="NCBI Taxonomy" id="1604334"/>
    <lineage>
        <taxon>Bacteria</taxon>
        <taxon>Pseudomonadati</taxon>
        <taxon>Pseudomonadota</taxon>
        <taxon>Gammaproteobacteria</taxon>
        <taxon>Lysobacterales</taxon>
        <taxon>Lysobacteraceae</taxon>
        <taxon>Solilutibacter</taxon>
    </lineage>
</organism>
<dbReference type="InterPro" id="IPR005467">
    <property type="entry name" value="His_kinase_dom"/>
</dbReference>
<evidence type="ECO:0000313" key="10">
    <source>
        <dbReference type="Proteomes" id="UP000241788"/>
    </source>
</evidence>
<dbReference type="PANTHER" id="PTHR43547:SF2">
    <property type="entry name" value="HYBRID SIGNAL TRANSDUCTION HISTIDINE KINASE C"/>
    <property type="match status" value="1"/>
</dbReference>
<evidence type="ECO:0000256" key="1">
    <source>
        <dbReference type="ARBA" id="ARBA00000085"/>
    </source>
</evidence>
<dbReference type="Gene3D" id="3.40.50.2300">
    <property type="match status" value="1"/>
</dbReference>
<evidence type="ECO:0000256" key="2">
    <source>
        <dbReference type="ARBA" id="ARBA00012438"/>
    </source>
</evidence>
<dbReference type="InterPro" id="IPR036890">
    <property type="entry name" value="HATPase_C_sf"/>
</dbReference>
<evidence type="ECO:0000259" key="8">
    <source>
        <dbReference type="PROSITE" id="PS50110"/>
    </source>
</evidence>
<protein>
    <recommendedName>
        <fullName evidence="2">histidine kinase</fullName>
        <ecNumber evidence="2">2.7.13.3</ecNumber>
    </recommendedName>
</protein>
<evidence type="ECO:0000256" key="4">
    <source>
        <dbReference type="ARBA" id="ARBA00022679"/>
    </source>
</evidence>
<dbReference type="SMART" id="SM00387">
    <property type="entry name" value="HATPase_c"/>
    <property type="match status" value="1"/>
</dbReference>
<dbReference type="Proteomes" id="UP000241788">
    <property type="component" value="Unassembled WGS sequence"/>
</dbReference>
<feature type="domain" description="Histidine kinase" evidence="7">
    <location>
        <begin position="138"/>
        <end position="355"/>
    </location>
</feature>
<evidence type="ECO:0000256" key="5">
    <source>
        <dbReference type="ARBA" id="ARBA00022777"/>
    </source>
</evidence>
<dbReference type="FunFam" id="3.30.565.10:FF:000006">
    <property type="entry name" value="Sensor histidine kinase WalK"/>
    <property type="match status" value="1"/>
</dbReference>
<dbReference type="PROSITE" id="PS50109">
    <property type="entry name" value="HIS_KIN"/>
    <property type="match status" value="1"/>
</dbReference>
<dbReference type="InterPro" id="IPR011006">
    <property type="entry name" value="CheY-like_superfamily"/>
</dbReference>
<dbReference type="SMART" id="SM00448">
    <property type="entry name" value="REC"/>
    <property type="match status" value="1"/>
</dbReference>
<keyword evidence="10" id="KW-1185">Reference proteome</keyword>
<dbReference type="CDD" id="cd00075">
    <property type="entry name" value="HATPase"/>
    <property type="match status" value="1"/>
</dbReference>
<sequence>MARDYRALFDSIDEGFCIIDVMFDASGKAVDYRFCEVNQTFERQTGLVNAAGRTAREMVPGLEARWFDTYGDVVVTRQAKRFVEGSEVMRHWFDVYAFPLGPEGSKEVAIVFKDITSEQLALRELRENDRLKDEFLAMLAHELRNPMVPIQAALYQLRQSTDAETVRRAADVIDRQMGQLVRLVDDLMEVSRVTRGKVALRSEPIELQYALHGAIEAVEPMLKKAGIRLAADLPDAPIIVDGDAVRLTQVFTNLLANAIKYSPAGSNVGLTTSSEKDEVLVTVIDDGIGLPTDRLEHIFDMFAQLGPRGTSVQGGLGIGLTLVRTLVEMHGGSVEAHSEGLGRGSRFVVRLPHRRDESPLEAAEVHDTPLCKLDGLRVMVVDDNREIVESFADWLQAQGAVVRVCQDGHEALEAATLWHPHVVMLDLGLSGLDGWEVARRLRADPEGLSRLLIAISGWGQPADIERSRRAGFDDHFTKPPPLARLQAVLCEHRDHVFPAAD</sequence>
<accession>A0A1N6P6C6</accession>
<dbReference type="SUPFAM" id="SSF55874">
    <property type="entry name" value="ATPase domain of HSP90 chaperone/DNA topoisomerase II/histidine kinase"/>
    <property type="match status" value="1"/>
</dbReference>
<dbReference type="Pfam" id="PF02518">
    <property type="entry name" value="HATPase_c"/>
    <property type="match status" value="1"/>
</dbReference>
<dbReference type="SUPFAM" id="SSF52172">
    <property type="entry name" value="CheY-like"/>
    <property type="match status" value="1"/>
</dbReference>
<dbReference type="SUPFAM" id="SSF55785">
    <property type="entry name" value="PYP-like sensor domain (PAS domain)"/>
    <property type="match status" value="1"/>
</dbReference>
<dbReference type="Gene3D" id="3.30.450.20">
    <property type="entry name" value="PAS domain"/>
    <property type="match status" value="1"/>
</dbReference>
<evidence type="ECO:0000256" key="6">
    <source>
        <dbReference type="PROSITE-ProRule" id="PRU00169"/>
    </source>
</evidence>
<dbReference type="STRING" id="1604334.SAMN05421546_0501"/>
<dbReference type="PANTHER" id="PTHR43547">
    <property type="entry name" value="TWO-COMPONENT HISTIDINE KINASE"/>
    <property type="match status" value="1"/>
</dbReference>
<dbReference type="InterPro" id="IPR003594">
    <property type="entry name" value="HATPase_dom"/>
</dbReference>
<dbReference type="Gene3D" id="1.10.287.130">
    <property type="match status" value="1"/>
</dbReference>
<dbReference type="SUPFAM" id="SSF47384">
    <property type="entry name" value="Homodimeric domain of signal transducing histidine kinase"/>
    <property type="match status" value="1"/>
</dbReference>
<feature type="domain" description="Response regulatory" evidence="8">
    <location>
        <begin position="377"/>
        <end position="493"/>
    </location>
</feature>
<proteinExistence type="predicted"/>
<dbReference type="Pfam" id="PF13188">
    <property type="entry name" value="PAS_8"/>
    <property type="match status" value="1"/>
</dbReference>
<keyword evidence="5" id="KW-0418">Kinase</keyword>
<evidence type="ECO:0000259" key="7">
    <source>
        <dbReference type="PROSITE" id="PS50109"/>
    </source>
</evidence>
<evidence type="ECO:0000313" key="9">
    <source>
        <dbReference type="EMBL" id="SIP99806.1"/>
    </source>
</evidence>
<dbReference type="AlphaFoldDB" id="A0A1N6P6C6"/>
<comment type="catalytic activity">
    <reaction evidence="1">
        <text>ATP + protein L-histidine = ADP + protein N-phospho-L-histidine.</text>
        <dbReference type="EC" id="2.7.13.3"/>
    </reaction>
</comment>
<dbReference type="Pfam" id="PF00512">
    <property type="entry name" value="HisKA"/>
    <property type="match status" value="1"/>
</dbReference>
<gene>
    <name evidence="9" type="ORF">SAMN05421546_0501</name>
</gene>
<dbReference type="SMART" id="SM00388">
    <property type="entry name" value="HisKA"/>
    <property type="match status" value="1"/>
</dbReference>
<dbReference type="InterPro" id="IPR001789">
    <property type="entry name" value="Sig_transdc_resp-reg_receiver"/>
</dbReference>
<evidence type="ECO:0000256" key="3">
    <source>
        <dbReference type="ARBA" id="ARBA00022553"/>
    </source>
</evidence>
<dbReference type="GO" id="GO:0005886">
    <property type="term" value="C:plasma membrane"/>
    <property type="evidence" value="ECO:0007669"/>
    <property type="project" value="UniProtKB-ARBA"/>
</dbReference>
<dbReference type="GO" id="GO:0000155">
    <property type="term" value="F:phosphorelay sensor kinase activity"/>
    <property type="evidence" value="ECO:0007669"/>
    <property type="project" value="InterPro"/>
</dbReference>
<reference evidence="10" key="1">
    <citation type="submission" date="2017-01" db="EMBL/GenBank/DDBJ databases">
        <authorList>
            <person name="Varghese N."/>
            <person name="Submissions S."/>
        </authorList>
    </citation>
    <scope>NUCLEOTIDE SEQUENCE [LARGE SCALE GENOMIC DNA]</scope>
    <source>
        <strain evidence="10">UM1</strain>
    </source>
</reference>
<dbReference type="InterPro" id="IPR036097">
    <property type="entry name" value="HisK_dim/P_sf"/>
</dbReference>
<dbReference type="Pfam" id="PF00072">
    <property type="entry name" value="Response_reg"/>
    <property type="match status" value="1"/>
</dbReference>
<keyword evidence="4" id="KW-0808">Transferase</keyword>
<dbReference type="InterPro" id="IPR003661">
    <property type="entry name" value="HisK_dim/P_dom"/>
</dbReference>
<dbReference type="PROSITE" id="PS50110">
    <property type="entry name" value="RESPONSE_REGULATORY"/>
    <property type="match status" value="1"/>
</dbReference>